<evidence type="ECO:0000259" key="3">
    <source>
        <dbReference type="Pfam" id="PF07959"/>
    </source>
</evidence>
<feature type="domain" description="DUF7920" evidence="4">
    <location>
        <begin position="562"/>
        <end position="839"/>
    </location>
</feature>
<evidence type="ECO:0000256" key="1">
    <source>
        <dbReference type="ARBA" id="ARBA00022679"/>
    </source>
</evidence>
<dbReference type="GeneID" id="102801431"/>
<accession>A0ABM0MY96</accession>
<dbReference type="Pfam" id="PF25536">
    <property type="entry name" value="DUF7920"/>
    <property type="match status" value="1"/>
</dbReference>
<dbReference type="InterPro" id="IPR057680">
    <property type="entry name" value="DUF7920"/>
</dbReference>
<dbReference type="Proteomes" id="UP000694865">
    <property type="component" value="Unplaced"/>
</dbReference>
<proteinExistence type="predicted"/>
<gene>
    <name evidence="6" type="primary">LOC102801431</name>
</gene>
<keyword evidence="2" id="KW-0547">Nucleotide-binding</keyword>
<dbReference type="Pfam" id="PF07959">
    <property type="entry name" value="Fucose_pyrophosphorylase"/>
    <property type="match status" value="1"/>
</dbReference>
<evidence type="ECO:0000259" key="4">
    <source>
        <dbReference type="Pfam" id="PF25536"/>
    </source>
</evidence>
<organism evidence="5 6">
    <name type="scientific">Saccoglossus kowalevskii</name>
    <name type="common">Acorn worm</name>
    <dbReference type="NCBI Taxonomy" id="10224"/>
    <lineage>
        <taxon>Eukaryota</taxon>
        <taxon>Metazoa</taxon>
        <taxon>Hemichordata</taxon>
        <taxon>Enteropneusta</taxon>
        <taxon>Harrimaniidae</taxon>
        <taxon>Saccoglossus</taxon>
    </lineage>
</organism>
<feature type="domain" description="GDP-fucose pyrophosphorylase" evidence="3">
    <location>
        <begin position="75"/>
        <end position="472"/>
    </location>
</feature>
<dbReference type="PANTHER" id="PTHR38566:SF1">
    <property type="entry name" value="CHROMOSOME UNDETERMINED SCAFFOLD_18, WHOLE GENOME SHOTGUN SEQUENCE"/>
    <property type="match status" value="1"/>
</dbReference>
<reference evidence="6" key="1">
    <citation type="submission" date="2025-08" db="UniProtKB">
        <authorList>
            <consortium name="RefSeq"/>
        </authorList>
    </citation>
    <scope>IDENTIFICATION</scope>
    <source>
        <tissue evidence="6">Testes</tissue>
    </source>
</reference>
<evidence type="ECO:0000313" key="5">
    <source>
        <dbReference type="Proteomes" id="UP000694865"/>
    </source>
</evidence>
<dbReference type="PANTHER" id="PTHR38566">
    <property type="entry name" value="RNA_LIG_T4_1 DOMAIN-CONTAINING PROTEIN"/>
    <property type="match status" value="1"/>
</dbReference>
<evidence type="ECO:0000313" key="6">
    <source>
        <dbReference type="RefSeq" id="XP_006824987.1"/>
    </source>
</evidence>
<keyword evidence="5" id="KW-1185">Reference proteome</keyword>
<name>A0ABM0MY96_SACKO</name>
<evidence type="ECO:0000256" key="2">
    <source>
        <dbReference type="ARBA" id="ARBA00022741"/>
    </source>
</evidence>
<sequence>MAKPAMKWTAIALTCQNKETAYSCQKELDFLQKKGFIDADVLLLAVEDPKATIGSGGATMNALLVIAEHLSARQGYTGRNYPYDPCGRAFVAIPAMHHGSQDTGYSCLMYNINSLLDTMTTKISPGSPPGVWICSTDMFLTIESQTNIDWEDFNGTGICGIAVPGSKEYARNHGVYKINKQACTMYVELLRKRAIDGDVKDIVYRGTKTAVEMCSMPDDSIALVTGVVFISASVAEKLLVIHVLPPIGGCTYMGLDSGEQPIQFSLFFDFLLCMASEVTEDDFVNGSRALAYGSSLSSLSKDQLRRMASLRQLVWKEFRGTKLKAVCLSEGKHDYMSLSALTHHKQQIMCPIQLDDDKTWIWKNDIYSHVQSSCSLPESSFVINSKLTNGIKVGEKCAITHSELEGPFIIGKDSILKGIDFVASKQMKGLTLQDGIIMQGINIQLGGPQTKGKPFKVYTVMGKFDDLKYTMLKKEELVAEMLGQVDSKYRDEDMEKSIKCCVGLEGTGLVLSDTEEQEQAERFLTWARGMSLLKVITAEVQPGILTSGKAELIDIKVNARYGPDDKIYERNQAFRKKVARGNSFLHITSGPHTSLFCIIYALKKFTGGLGDDDDRDRGDNFTWKKYFTKPMDEAVEIVATKKANGEAAHFSVRRIGDRTVMCGGSKNVHMLFRSKGDIEKYSDSRYQVARDVCLAIWNMLQKMTEDCRKRLFSFLCHSHFTAVFELLRPTCQHVEDLSYLKESELKFITWTTSVLEPDEDCDTQLCTVNPHIAIQIARALGLPTVDYEIIESSRVDERMQAVRRGYQYEGEVFYFIDSNKTVIGLLKKKTIWYIIVRAVREKIRSACNSYDKGVNFNISQHTRKINSRLNEIQQWLGLDDDSTENWKCLGTGFLEWTIERMKSGKLKKDDVANIFPVVWKRFLSETGQSDQVSYIWKETEESDD</sequence>
<dbReference type="RefSeq" id="XP_006824987.1">
    <property type="nucleotide sequence ID" value="XM_006824924.1"/>
</dbReference>
<keyword evidence="1" id="KW-0808">Transferase</keyword>
<dbReference type="InterPro" id="IPR012887">
    <property type="entry name" value="GDP_fucose_pyrophosphorylase"/>
</dbReference>
<protein>
    <submittedName>
        <fullName evidence="6">Uncharacterized protein LOC102801431</fullName>
    </submittedName>
</protein>